<dbReference type="PANTHER" id="PTHR23501:SF156">
    <property type="entry name" value="TRANSPORTER, PUTATIVE-RELATED"/>
    <property type="match status" value="1"/>
</dbReference>
<protein>
    <submittedName>
        <fullName evidence="7">Putative transporter C3H1.06c</fullName>
    </submittedName>
</protein>
<accession>A0A0A2V8G7</accession>
<feature type="transmembrane region" description="Helical" evidence="5">
    <location>
        <begin position="361"/>
        <end position="381"/>
    </location>
</feature>
<comment type="subcellular location">
    <subcellularLocation>
        <location evidence="1">Membrane</location>
        <topology evidence="1">Multi-pass membrane protein</topology>
    </subcellularLocation>
</comment>
<feature type="transmembrane region" description="Helical" evidence="5">
    <location>
        <begin position="102"/>
        <end position="120"/>
    </location>
</feature>
<feature type="transmembrane region" description="Helical" evidence="5">
    <location>
        <begin position="326"/>
        <end position="349"/>
    </location>
</feature>
<dbReference type="PROSITE" id="PS50850">
    <property type="entry name" value="MFS"/>
    <property type="match status" value="1"/>
</dbReference>
<dbReference type="AlphaFoldDB" id="A0A0A2V8G7"/>
<evidence type="ECO:0000259" key="6">
    <source>
        <dbReference type="PROSITE" id="PS50850"/>
    </source>
</evidence>
<feature type="transmembrane region" description="Helical" evidence="5">
    <location>
        <begin position="421"/>
        <end position="440"/>
    </location>
</feature>
<dbReference type="Pfam" id="PF07690">
    <property type="entry name" value="MFS_1"/>
    <property type="match status" value="1"/>
</dbReference>
<sequence>MQQASEDNVPQTNNLVSSHIEKAMGQHDAVGVDTKHEASTEDDATEITRPTLRDKLNKPLRFHLAFLSLLIMVFIVSVDATALAVALPTITKEVNGTTLEAFWANIAFLLLVTIVQPIYTTLSDILGRKIPLYAAFFLFFVGSIVFAVAPSLPVIILGRAIQGLGCGGIDVLNEVIIADITTLKERAFYIGMLSVPMALGTVLGPILGAVFSEYATWRWIGWINLPLVGICLPLTIFCLRLKPMPDTFRQQLARVDWTGIGLFTTGAVLFTLPLSWAGAMYPWGSWRTIVPLIIGVLVLIFFGWYESKPAEPMFPHRIFRNRTAAATLAGSFIHGLVLYTLISYLPLYFQAILLKSPLDSAVSLIPFFAVLMAFTAIAAFAVEYSRRYLWQIWIGWVLLTVGTGLFGLWHIEQGMAMTASFQVIAGIGIGSLFTVLPIPMQASPEKTEDQGLAVGMLVAFRLFGALIGLAIASTAFNSRFGQAIASIGNTISDIPHLNPKDALSFIPGLKGTTMPHETLLAVQGAYTESFRVVFYVLAAFGAVGAMTSLLTKELTIESEEQGKQAFNA</sequence>
<feature type="domain" description="Major facilitator superfamily (MFS) profile" evidence="6">
    <location>
        <begin position="65"/>
        <end position="556"/>
    </location>
</feature>
<evidence type="ECO:0000256" key="1">
    <source>
        <dbReference type="ARBA" id="ARBA00004141"/>
    </source>
</evidence>
<evidence type="ECO:0000256" key="2">
    <source>
        <dbReference type="ARBA" id="ARBA00022692"/>
    </source>
</evidence>
<name>A0A0A2V8G7_BEABA</name>
<feature type="transmembrane region" description="Helical" evidence="5">
    <location>
        <begin position="388"/>
        <end position="409"/>
    </location>
</feature>
<feature type="transmembrane region" description="Helical" evidence="5">
    <location>
        <begin position="532"/>
        <end position="551"/>
    </location>
</feature>
<dbReference type="SUPFAM" id="SSF103473">
    <property type="entry name" value="MFS general substrate transporter"/>
    <property type="match status" value="1"/>
</dbReference>
<dbReference type="InterPro" id="IPR020846">
    <property type="entry name" value="MFS_dom"/>
</dbReference>
<dbReference type="Gene3D" id="1.20.1720.10">
    <property type="entry name" value="Multidrug resistance protein D"/>
    <property type="match status" value="1"/>
</dbReference>
<keyword evidence="4 5" id="KW-0472">Membrane</keyword>
<dbReference type="InterPro" id="IPR036259">
    <property type="entry name" value="MFS_trans_sf"/>
</dbReference>
<dbReference type="GO" id="GO:0005886">
    <property type="term" value="C:plasma membrane"/>
    <property type="evidence" value="ECO:0007669"/>
    <property type="project" value="TreeGrafter"/>
</dbReference>
<dbReference type="Gene3D" id="1.20.1250.20">
    <property type="entry name" value="MFS general substrate transporter like domains"/>
    <property type="match status" value="1"/>
</dbReference>
<dbReference type="OrthoDB" id="10021397at2759"/>
<evidence type="ECO:0000256" key="3">
    <source>
        <dbReference type="ARBA" id="ARBA00022989"/>
    </source>
</evidence>
<dbReference type="PRINTS" id="PR01036">
    <property type="entry name" value="TCRTETB"/>
</dbReference>
<dbReference type="InterPro" id="IPR011701">
    <property type="entry name" value="MFS"/>
</dbReference>
<feature type="transmembrane region" description="Helical" evidence="5">
    <location>
        <begin position="188"/>
        <end position="207"/>
    </location>
</feature>
<keyword evidence="2 5" id="KW-0812">Transmembrane</keyword>
<dbReference type="PANTHER" id="PTHR23501">
    <property type="entry name" value="MAJOR FACILITATOR SUPERFAMILY"/>
    <property type="match status" value="1"/>
</dbReference>
<evidence type="ECO:0000256" key="5">
    <source>
        <dbReference type="SAM" id="Phobius"/>
    </source>
</evidence>
<evidence type="ECO:0000256" key="4">
    <source>
        <dbReference type="ARBA" id="ARBA00023136"/>
    </source>
</evidence>
<feature type="transmembrane region" description="Helical" evidence="5">
    <location>
        <begin position="132"/>
        <end position="149"/>
    </location>
</feature>
<dbReference type="STRING" id="1245745.A0A0A2V8G7"/>
<evidence type="ECO:0000313" key="8">
    <source>
        <dbReference type="Proteomes" id="UP000030106"/>
    </source>
</evidence>
<keyword evidence="3 5" id="KW-1133">Transmembrane helix</keyword>
<organism evidence="7 8">
    <name type="scientific">Beauveria bassiana D1-5</name>
    <dbReference type="NCBI Taxonomy" id="1245745"/>
    <lineage>
        <taxon>Eukaryota</taxon>
        <taxon>Fungi</taxon>
        <taxon>Dikarya</taxon>
        <taxon>Ascomycota</taxon>
        <taxon>Pezizomycotina</taxon>
        <taxon>Sordariomycetes</taxon>
        <taxon>Hypocreomycetidae</taxon>
        <taxon>Hypocreales</taxon>
        <taxon>Cordycipitaceae</taxon>
        <taxon>Beauveria</taxon>
    </lineage>
</organism>
<dbReference type="Proteomes" id="UP000030106">
    <property type="component" value="Unassembled WGS sequence"/>
</dbReference>
<feature type="transmembrane region" description="Helical" evidence="5">
    <location>
        <begin position="219"/>
        <end position="239"/>
    </location>
</feature>
<proteinExistence type="predicted"/>
<dbReference type="EMBL" id="ANFO01001118">
    <property type="protein sequence ID" value="KGQ04141.1"/>
    <property type="molecule type" value="Genomic_DNA"/>
</dbReference>
<dbReference type="GO" id="GO:0022857">
    <property type="term" value="F:transmembrane transporter activity"/>
    <property type="evidence" value="ECO:0007669"/>
    <property type="project" value="InterPro"/>
</dbReference>
<feature type="transmembrane region" description="Helical" evidence="5">
    <location>
        <begin position="260"/>
        <end position="279"/>
    </location>
</feature>
<evidence type="ECO:0000313" key="7">
    <source>
        <dbReference type="EMBL" id="KGQ04141.1"/>
    </source>
</evidence>
<gene>
    <name evidence="7" type="ORF">BBAD15_g10594</name>
</gene>
<dbReference type="HOGENOM" id="CLU_000960_22_0_1"/>
<feature type="transmembrane region" description="Helical" evidence="5">
    <location>
        <begin position="452"/>
        <end position="472"/>
    </location>
</feature>
<dbReference type="eggNOG" id="KOG0254">
    <property type="taxonomic scope" value="Eukaryota"/>
</dbReference>
<feature type="transmembrane region" description="Helical" evidence="5">
    <location>
        <begin position="285"/>
        <end position="305"/>
    </location>
</feature>
<comment type="caution">
    <text evidence="7">The sequence shown here is derived from an EMBL/GenBank/DDBJ whole genome shotgun (WGS) entry which is preliminary data.</text>
</comment>
<feature type="transmembrane region" description="Helical" evidence="5">
    <location>
        <begin position="62"/>
        <end position="90"/>
    </location>
</feature>
<reference evidence="7 8" key="1">
    <citation type="submission" date="2012-10" db="EMBL/GenBank/DDBJ databases">
        <title>Genome sequencing and analysis of entomopathogenic fungi Beauveria bassiana D1-5.</title>
        <authorList>
            <person name="Li Q."/>
            <person name="Wang L."/>
            <person name="Zhang Z."/>
            <person name="Wang Q."/>
            <person name="Ren J."/>
            <person name="Wang M."/>
            <person name="Xu W."/>
            <person name="Wang J."/>
            <person name="Lu Y."/>
            <person name="Du Q."/>
            <person name="Sun Z."/>
        </authorList>
    </citation>
    <scope>NUCLEOTIDE SEQUENCE [LARGE SCALE GENOMIC DNA]</scope>
    <source>
        <strain evidence="7 8">D1-5</strain>
    </source>
</reference>